<dbReference type="RefSeq" id="WP_057799936.1">
    <property type="nucleotide sequence ID" value="NZ_BJZZ01000024.1"/>
</dbReference>
<protein>
    <submittedName>
        <fullName evidence="1">Uncharacterized protein</fullName>
    </submittedName>
</protein>
<gene>
    <name evidence="1" type="ORF">IV88_GL000812</name>
</gene>
<reference evidence="1 2" key="1">
    <citation type="journal article" date="2015" name="Genome Announc.">
        <title>Expanding the biotechnology potential of lactobacilli through comparative genomics of 213 strains and associated genera.</title>
        <authorList>
            <person name="Sun Z."/>
            <person name="Harris H.M."/>
            <person name="McCann A."/>
            <person name="Guo C."/>
            <person name="Argimon S."/>
            <person name="Zhang W."/>
            <person name="Yang X."/>
            <person name="Jeffery I.B."/>
            <person name="Cooney J.C."/>
            <person name="Kagawa T.F."/>
            <person name="Liu W."/>
            <person name="Song Y."/>
            <person name="Salvetti E."/>
            <person name="Wrobel A."/>
            <person name="Rasinkangas P."/>
            <person name="Parkhill J."/>
            <person name="Rea M.C."/>
            <person name="O'Sullivan O."/>
            <person name="Ritari J."/>
            <person name="Douillard F.P."/>
            <person name="Paul Ross R."/>
            <person name="Yang R."/>
            <person name="Briner A.E."/>
            <person name="Felis G.E."/>
            <person name="de Vos W.M."/>
            <person name="Barrangou R."/>
            <person name="Klaenhammer T.R."/>
            <person name="Caufield P.W."/>
            <person name="Cui Y."/>
            <person name="Zhang H."/>
            <person name="O'Toole P.W."/>
        </authorList>
    </citation>
    <scope>NUCLEOTIDE SEQUENCE [LARGE SCALE GENOMIC DNA]</scope>
    <source>
        <strain evidence="1 2">DSM 23026</strain>
    </source>
</reference>
<comment type="caution">
    <text evidence="1">The sequence shown here is derived from an EMBL/GenBank/DDBJ whole genome shotgun (WGS) entry which is preliminary data.</text>
</comment>
<evidence type="ECO:0000313" key="1">
    <source>
        <dbReference type="EMBL" id="KRO24610.1"/>
    </source>
</evidence>
<name>A0A0R2NIC4_9LACO</name>
<dbReference type="AlphaFoldDB" id="A0A0R2NIC4"/>
<proteinExistence type="predicted"/>
<accession>A0A0R2NIC4</accession>
<dbReference type="PATRIC" id="fig|480391.4.peg.823"/>
<dbReference type="Proteomes" id="UP000051249">
    <property type="component" value="Unassembled WGS sequence"/>
</dbReference>
<dbReference type="EMBL" id="JQCQ01000025">
    <property type="protein sequence ID" value="KRO24610.1"/>
    <property type="molecule type" value="Genomic_DNA"/>
</dbReference>
<keyword evidence="2" id="KW-1185">Reference proteome</keyword>
<organism evidence="1 2">
    <name type="scientific">Pediococcus argentinicus</name>
    <dbReference type="NCBI Taxonomy" id="480391"/>
    <lineage>
        <taxon>Bacteria</taxon>
        <taxon>Bacillati</taxon>
        <taxon>Bacillota</taxon>
        <taxon>Bacilli</taxon>
        <taxon>Lactobacillales</taxon>
        <taxon>Lactobacillaceae</taxon>
        <taxon>Pediococcus</taxon>
    </lineage>
</organism>
<evidence type="ECO:0000313" key="2">
    <source>
        <dbReference type="Proteomes" id="UP000051249"/>
    </source>
</evidence>
<sequence>MAGYDMTIEKMDNPDFLKYMSKETIEMIKSFPEGLADTHVLGMTVANKRRYPNFSKRPPLTITIRLESYWDENNNYRIILENVSKFKIDADIDGNRAYDENDNEFIPHNQTIADIIDFYMDIEGNTLLLKLKSEGHDTFRFNVGKLTITKYKKTLITRLINKL</sequence>